<comment type="caution">
    <text evidence="2">The sequence shown here is derived from an EMBL/GenBank/DDBJ whole genome shotgun (WGS) entry which is preliminary data.</text>
</comment>
<dbReference type="RefSeq" id="WP_207861684.1">
    <property type="nucleotide sequence ID" value="NZ_JAFREP010000027.1"/>
</dbReference>
<evidence type="ECO:0000256" key="1">
    <source>
        <dbReference type="SAM" id="MobiDB-lite"/>
    </source>
</evidence>
<accession>A0A8J7U7S2</accession>
<gene>
    <name evidence="2" type="ORF">J3U88_24745</name>
</gene>
<proteinExistence type="predicted"/>
<feature type="region of interest" description="Disordered" evidence="1">
    <location>
        <begin position="1"/>
        <end position="20"/>
    </location>
</feature>
<evidence type="ECO:0000313" key="2">
    <source>
        <dbReference type="EMBL" id="MBO1321711.1"/>
    </source>
</evidence>
<dbReference type="Proteomes" id="UP000664417">
    <property type="component" value="Unassembled WGS sequence"/>
</dbReference>
<sequence length="244" mass="28011">MSEFEDKVTDHDSEDQAAPSELLRKLVLAEKLWKLAFDGNVAPPEMVKSNLAPMDELPVKSSRAPIEMPLCGQAGWGLLDNRMKDLLDSLDVDSPENWIKRNDLSKAFSPEDSAPQEEADSIETSQPEKAQAKWVQTEVTPITYGASWYMRLLGDDAYYDLLDVRDVWEVSLGARRARWKFAGAVICSIPHIVQTHMQRWWRRHWQALRLMVLQGAQHKLPGQKIVVSLLDRLMEDEDMRRRQS</sequence>
<dbReference type="EMBL" id="JAFREP010000027">
    <property type="protein sequence ID" value="MBO1321711.1"/>
    <property type="molecule type" value="Genomic_DNA"/>
</dbReference>
<keyword evidence="3" id="KW-1185">Reference proteome</keyword>
<dbReference type="AlphaFoldDB" id="A0A8J7U7S2"/>
<feature type="region of interest" description="Disordered" evidence="1">
    <location>
        <begin position="103"/>
        <end position="130"/>
    </location>
</feature>
<protein>
    <submittedName>
        <fullName evidence="2">Uncharacterized protein</fullName>
    </submittedName>
</protein>
<name>A0A8J7U7S2_9BACT</name>
<organism evidence="2 3">
    <name type="scientific">Acanthopleuribacter pedis</name>
    <dbReference type="NCBI Taxonomy" id="442870"/>
    <lineage>
        <taxon>Bacteria</taxon>
        <taxon>Pseudomonadati</taxon>
        <taxon>Acidobacteriota</taxon>
        <taxon>Holophagae</taxon>
        <taxon>Acanthopleuribacterales</taxon>
        <taxon>Acanthopleuribacteraceae</taxon>
        <taxon>Acanthopleuribacter</taxon>
    </lineage>
</organism>
<reference evidence="2" key="1">
    <citation type="submission" date="2021-03" db="EMBL/GenBank/DDBJ databases">
        <authorList>
            <person name="Wang G."/>
        </authorList>
    </citation>
    <scope>NUCLEOTIDE SEQUENCE</scope>
    <source>
        <strain evidence="2">KCTC 12899</strain>
    </source>
</reference>
<evidence type="ECO:0000313" key="3">
    <source>
        <dbReference type="Proteomes" id="UP000664417"/>
    </source>
</evidence>
<feature type="compositionally biased region" description="Basic and acidic residues" evidence="1">
    <location>
        <begin position="1"/>
        <end position="11"/>
    </location>
</feature>